<reference evidence="3 4" key="1">
    <citation type="journal article" date="2018" name="Gigascience">
        <title>Genomes of trombidid mites reveal novel predicted allergens and laterally-transferred genes associated with secondary metabolism.</title>
        <authorList>
            <person name="Dong X."/>
            <person name="Chaisiri K."/>
            <person name="Xia D."/>
            <person name="Armstrong S.D."/>
            <person name="Fang Y."/>
            <person name="Donnelly M.J."/>
            <person name="Kadowaki T."/>
            <person name="McGarry J.W."/>
            <person name="Darby A.C."/>
            <person name="Makepeace B.L."/>
        </authorList>
    </citation>
    <scope>NUCLEOTIDE SEQUENCE [LARGE SCALE GENOMIC DNA]</scope>
    <source>
        <strain evidence="3">UoL-WK</strain>
    </source>
</reference>
<feature type="transmembrane region" description="Helical" evidence="2">
    <location>
        <begin position="55"/>
        <end position="79"/>
    </location>
</feature>
<evidence type="ECO:0000313" key="3">
    <source>
        <dbReference type="EMBL" id="RWS03395.1"/>
    </source>
</evidence>
<accession>A0A3S3P204</accession>
<dbReference type="Proteomes" id="UP000285301">
    <property type="component" value="Unassembled WGS sequence"/>
</dbReference>
<dbReference type="EMBL" id="NCKU01006545">
    <property type="protein sequence ID" value="RWS03395.1"/>
    <property type="molecule type" value="Genomic_DNA"/>
</dbReference>
<sequence length="510" mass="58796">MNATKSEHFHSDRDLSITMGVFCGLFELWALLRAFSWTKRSGKQPVDPITIAKFLVTSCGMIANAFLLVVIGASFHWFIVYKRHAIRTLAAEYEHSFTTYLYVAFVLKFVNLICDLVVLSNIDIFFIDWERPKVRSQKASLKERTPANSSVSEKETETTASEPQANREERETVVRLQQKLISDFPVISIWRTYFVANEWVKLSAYRKLTLSIHLFLVLLLLNTFGLEHHSTLAEASDNETQKHIYTSSGCRIAIASFSFIILATLQIIFKKFFYMKIIKDKLHEFVDLCSVSNVSLFCFISKKFGYYIHGRSPNGHSDISMKEMHEFLKREEEDLCPKRGLLPNTDQQTFEMALPTSVHEQYKRIRTVLTSYSQATDRMQGIGGSLFKVDIEKVIPTYHTINKFLSGFIEHAYKDVDYAVKDKSNIEMILDTEFVEPGDKGIFYNDNGHSFEAVLLCGLEFDLFCFELLLFLVSDIIFENFVTAVITHVYLNASRRNLVRKALVDERFLM</sequence>
<evidence type="ECO:0000313" key="4">
    <source>
        <dbReference type="Proteomes" id="UP000285301"/>
    </source>
</evidence>
<dbReference type="PANTHER" id="PTHR21274">
    <property type="entry name" value="MECKELIN"/>
    <property type="match status" value="1"/>
</dbReference>
<feature type="region of interest" description="Disordered" evidence="1">
    <location>
        <begin position="140"/>
        <end position="170"/>
    </location>
</feature>
<gene>
    <name evidence="3" type="ORF">B4U79_09351</name>
</gene>
<keyword evidence="2" id="KW-1133">Transmembrane helix</keyword>
<dbReference type="STRING" id="1965070.A0A3S3P204"/>
<name>A0A3S3P204_9ACAR</name>
<proteinExistence type="predicted"/>
<dbReference type="Pfam" id="PF09773">
    <property type="entry name" value="Meckelin"/>
    <property type="match status" value="1"/>
</dbReference>
<dbReference type="AlphaFoldDB" id="A0A3S3P204"/>
<keyword evidence="2" id="KW-0812">Transmembrane</keyword>
<dbReference type="GO" id="GO:0060271">
    <property type="term" value="P:cilium assembly"/>
    <property type="evidence" value="ECO:0007669"/>
    <property type="project" value="InterPro"/>
</dbReference>
<dbReference type="PANTHER" id="PTHR21274:SF0">
    <property type="entry name" value="MECKELIN"/>
    <property type="match status" value="1"/>
</dbReference>
<dbReference type="OrthoDB" id="419138at2759"/>
<feature type="transmembrane region" description="Helical" evidence="2">
    <location>
        <begin position="15"/>
        <end position="35"/>
    </location>
</feature>
<keyword evidence="4" id="KW-1185">Reference proteome</keyword>
<dbReference type="GO" id="GO:0036038">
    <property type="term" value="C:MKS complex"/>
    <property type="evidence" value="ECO:0007669"/>
    <property type="project" value="InterPro"/>
</dbReference>
<evidence type="ECO:0000256" key="1">
    <source>
        <dbReference type="SAM" id="MobiDB-lite"/>
    </source>
</evidence>
<feature type="transmembrane region" description="Helical" evidence="2">
    <location>
        <begin position="244"/>
        <end position="269"/>
    </location>
</feature>
<organism evidence="3 4">
    <name type="scientific">Dinothrombium tinctorium</name>
    <dbReference type="NCBI Taxonomy" id="1965070"/>
    <lineage>
        <taxon>Eukaryota</taxon>
        <taxon>Metazoa</taxon>
        <taxon>Ecdysozoa</taxon>
        <taxon>Arthropoda</taxon>
        <taxon>Chelicerata</taxon>
        <taxon>Arachnida</taxon>
        <taxon>Acari</taxon>
        <taxon>Acariformes</taxon>
        <taxon>Trombidiformes</taxon>
        <taxon>Prostigmata</taxon>
        <taxon>Anystina</taxon>
        <taxon>Parasitengona</taxon>
        <taxon>Trombidioidea</taxon>
        <taxon>Trombidiidae</taxon>
        <taxon>Dinothrombium</taxon>
    </lineage>
</organism>
<keyword evidence="2" id="KW-0472">Membrane</keyword>
<feature type="transmembrane region" description="Helical" evidence="2">
    <location>
        <begin position="99"/>
        <end position="127"/>
    </location>
</feature>
<protein>
    <submittedName>
        <fullName evidence="3">Meckelin-like protein</fullName>
    </submittedName>
</protein>
<dbReference type="InterPro" id="IPR019170">
    <property type="entry name" value="Meckelin"/>
</dbReference>
<comment type="caution">
    <text evidence="3">The sequence shown here is derived from an EMBL/GenBank/DDBJ whole genome shotgun (WGS) entry which is preliminary data.</text>
</comment>
<evidence type="ECO:0000256" key="2">
    <source>
        <dbReference type="SAM" id="Phobius"/>
    </source>
</evidence>